<feature type="domain" description="Alpha/beta hydrolase fold-3" evidence="2">
    <location>
        <begin position="110"/>
        <end position="319"/>
    </location>
</feature>
<dbReference type="Proteomes" id="UP000813385">
    <property type="component" value="Unassembled WGS sequence"/>
</dbReference>
<dbReference type="OrthoDB" id="433474at2759"/>
<evidence type="ECO:0000259" key="2">
    <source>
        <dbReference type="Pfam" id="PF07859"/>
    </source>
</evidence>
<sequence length="352" mass="38614">MAEENALYPFPYSEAAHLDPRINLPRPPIDPSLVPLIDSCQLPEKLDVAFLRGGCLDENGKPYYSAATVLERFPHLTHTEHTVPQQDGTPIVLSVFSPTDSPISPLPAIYYVHGGGQVSGDRFTAIPELFSLLADIPCAVVSVEYRLAPECRAPGPAEECYAGLVYLSDHANTLGIDPARLVVCGISGGAALAAVTCLMARDRNLPSVPIMAQMLLAPMLDDRCETVSERQFEFGSPCSGVTNRGLWDHVLGEGNRGTDRITPYQSPSRAKDLSRLPQTYIDVAECEVYRDSAVQYAMDMWKCGSTCELHVWPGAFHVFDGMDNPEVALIHDAFEAKQAWLRRIMQGREPKS</sequence>
<name>A0A8K0TU54_9PEZI</name>
<dbReference type="EMBL" id="JAGPXD010000001">
    <property type="protein sequence ID" value="KAH7376822.1"/>
    <property type="molecule type" value="Genomic_DNA"/>
</dbReference>
<accession>A0A8K0TU54</accession>
<dbReference type="InterPro" id="IPR050300">
    <property type="entry name" value="GDXG_lipolytic_enzyme"/>
</dbReference>
<dbReference type="InterPro" id="IPR013094">
    <property type="entry name" value="AB_hydrolase_3"/>
</dbReference>
<proteinExistence type="predicted"/>
<reference evidence="3" key="1">
    <citation type="journal article" date="2021" name="Nat. Commun.">
        <title>Genetic determinants of endophytism in the Arabidopsis root mycobiome.</title>
        <authorList>
            <person name="Mesny F."/>
            <person name="Miyauchi S."/>
            <person name="Thiergart T."/>
            <person name="Pickel B."/>
            <person name="Atanasova L."/>
            <person name="Karlsson M."/>
            <person name="Huettel B."/>
            <person name="Barry K.W."/>
            <person name="Haridas S."/>
            <person name="Chen C."/>
            <person name="Bauer D."/>
            <person name="Andreopoulos W."/>
            <person name="Pangilinan J."/>
            <person name="LaButti K."/>
            <person name="Riley R."/>
            <person name="Lipzen A."/>
            <person name="Clum A."/>
            <person name="Drula E."/>
            <person name="Henrissat B."/>
            <person name="Kohler A."/>
            <person name="Grigoriev I.V."/>
            <person name="Martin F.M."/>
            <person name="Hacquard S."/>
        </authorList>
    </citation>
    <scope>NUCLEOTIDE SEQUENCE</scope>
    <source>
        <strain evidence="3">MPI-CAGE-AT-0016</strain>
    </source>
</reference>
<evidence type="ECO:0000256" key="1">
    <source>
        <dbReference type="ARBA" id="ARBA00022801"/>
    </source>
</evidence>
<comment type="caution">
    <text evidence="3">The sequence shown here is derived from an EMBL/GenBank/DDBJ whole genome shotgun (WGS) entry which is preliminary data.</text>
</comment>
<keyword evidence="4" id="KW-1185">Reference proteome</keyword>
<dbReference type="AlphaFoldDB" id="A0A8K0TU54"/>
<dbReference type="PANTHER" id="PTHR48081:SF8">
    <property type="entry name" value="ALPHA_BETA HYDROLASE FOLD-3 DOMAIN-CONTAINING PROTEIN-RELATED"/>
    <property type="match status" value="1"/>
</dbReference>
<evidence type="ECO:0000313" key="4">
    <source>
        <dbReference type="Proteomes" id="UP000813385"/>
    </source>
</evidence>
<dbReference type="GO" id="GO:0016787">
    <property type="term" value="F:hydrolase activity"/>
    <property type="evidence" value="ECO:0007669"/>
    <property type="project" value="UniProtKB-KW"/>
</dbReference>
<dbReference type="InterPro" id="IPR029058">
    <property type="entry name" value="AB_hydrolase_fold"/>
</dbReference>
<keyword evidence="1" id="KW-0378">Hydrolase</keyword>
<dbReference type="PANTHER" id="PTHR48081">
    <property type="entry name" value="AB HYDROLASE SUPERFAMILY PROTEIN C4A8.06C"/>
    <property type="match status" value="1"/>
</dbReference>
<dbReference type="Gene3D" id="3.40.50.1820">
    <property type="entry name" value="alpha/beta hydrolase"/>
    <property type="match status" value="1"/>
</dbReference>
<dbReference type="Pfam" id="PF07859">
    <property type="entry name" value="Abhydrolase_3"/>
    <property type="match status" value="1"/>
</dbReference>
<gene>
    <name evidence="3" type="ORF">B0T11DRAFT_324685</name>
</gene>
<dbReference type="SUPFAM" id="SSF53474">
    <property type="entry name" value="alpha/beta-Hydrolases"/>
    <property type="match status" value="1"/>
</dbReference>
<organism evidence="3 4">
    <name type="scientific">Plectosphaerella cucumerina</name>
    <dbReference type="NCBI Taxonomy" id="40658"/>
    <lineage>
        <taxon>Eukaryota</taxon>
        <taxon>Fungi</taxon>
        <taxon>Dikarya</taxon>
        <taxon>Ascomycota</taxon>
        <taxon>Pezizomycotina</taxon>
        <taxon>Sordariomycetes</taxon>
        <taxon>Hypocreomycetidae</taxon>
        <taxon>Glomerellales</taxon>
        <taxon>Plectosphaerellaceae</taxon>
        <taxon>Plectosphaerella</taxon>
    </lineage>
</organism>
<evidence type="ECO:0000313" key="3">
    <source>
        <dbReference type="EMBL" id="KAH7376822.1"/>
    </source>
</evidence>
<protein>
    <submittedName>
        <fullName evidence="3">Lipase</fullName>
    </submittedName>
</protein>